<proteinExistence type="predicted"/>
<feature type="coiled-coil region" evidence="1">
    <location>
        <begin position="62"/>
        <end position="96"/>
    </location>
</feature>
<dbReference type="Proteomes" id="UP001206925">
    <property type="component" value="Unassembled WGS sequence"/>
</dbReference>
<reference evidence="3" key="1">
    <citation type="submission" date="2022-06" db="EMBL/GenBank/DDBJ databases">
        <title>Uncovering the hologenomic basis of an extraordinary plant invasion.</title>
        <authorList>
            <person name="Bieker V.C."/>
            <person name="Martin M.D."/>
            <person name="Gilbert T."/>
            <person name="Hodgins K."/>
            <person name="Battlay P."/>
            <person name="Petersen B."/>
            <person name="Wilson J."/>
        </authorList>
    </citation>
    <scope>NUCLEOTIDE SEQUENCE</scope>
    <source>
        <strain evidence="3">AA19_3_7</strain>
        <tissue evidence="3">Leaf</tissue>
    </source>
</reference>
<feature type="compositionally biased region" description="Acidic residues" evidence="2">
    <location>
        <begin position="211"/>
        <end position="220"/>
    </location>
</feature>
<feature type="region of interest" description="Disordered" evidence="2">
    <location>
        <begin position="114"/>
        <end position="162"/>
    </location>
</feature>
<keyword evidence="4" id="KW-1185">Reference proteome</keyword>
<feature type="compositionally biased region" description="Basic and acidic residues" evidence="2">
    <location>
        <begin position="128"/>
        <end position="144"/>
    </location>
</feature>
<feature type="non-terminal residue" evidence="3">
    <location>
        <position position="246"/>
    </location>
</feature>
<protein>
    <submittedName>
        <fullName evidence="3">Uncharacterized protein</fullName>
    </submittedName>
</protein>
<comment type="caution">
    <text evidence="3">The sequence shown here is derived from an EMBL/GenBank/DDBJ whole genome shotgun (WGS) entry which is preliminary data.</text>
</comment>
<dbReference type="AlphaFoldDB" id="A0AAD5CKH0"/>
<name>A0AAD5CKH0_AMBAR</name>
<feature type="region of interest" description="Disordered" evidence="2">
    <location>
        <begin position="183"/>
        <end position="223"/>
    </location>
</feature>
<accession>A0AAD5CKH0</accession>
<sequence>MGLEDDNRTTAELILQLRSSFFSSEFEQVAKTLMEREEQMKERYWKLKTKAREEKDVIFKENVKLKDELKLKEEEIEVLRKQIAEYQNKVRVCENCLDDDKVLSSEKKVKESMGSSINLTERCTPPRFAEKKDIKHKSDAKLPEIIDLDDDDDDDQGKRVSNEMKRECIIDFDDLEFVSSIERRRAPKKTKREHHGESTKISPVLEKMELDPEPDSDSDTENVTRLYMSSIAKVKKAKDGWKSESN</sequence>
<organism evidence="3 4">
    <name type="scientific">Ambrosia artemisiifolia</name>
    <name type="common">Common ragweed</name>
    <dbReference type="NCBI Taxonomy" id="4212"/>
    <lineage>
        <taxon>Eukaryota</taxon>
        <taxon>Viridiplantae</taxon>
        <taxon>Streptophyta</taxon>
        <taxon>Embryophyta</taxon>
        <taxon>Tracheophyta</taxon>
        <taxon>Spermatophyta</taxon>
        <taxon>Magnoliopsida</taxon>
        <taxon>eudicotyledons</taxon>
        <taxon>Gunneridae</taxon>
        <taxon>Pentapetalae</taxon>
        <taxon>asterids</taxon>
        <taxon>campanulids</taxon>
        <taxon>Asterales</taxon>
        <taxon>Asteraceae</taxon>
        <taxon>Asteroideae</taxon>
        <taxon>Heliantheae alliance</taxon>
        <taxon>Heliantheae</taxon>
        <taxon>Ambrosia</taxon>
    </lineage>
</organism>
<evidence type="ECO:0000313" key="3">
    <source>
        <dbReference type="EMBL" id="KAI7742475.1"/>
    </source>
</evidence>
<gene>
    <name evidence="3" type="ORF">M8C21_007636</name>
</gene>
<keyword evidence="1" id="KW-0175">Coiled coil</keyword>
<feature type="compositionally biased region" description="Acidic residues" evidence="2">
    <location>
        <begin position="146"/>
        <end position="155"/>
    </location>
</feature>
<evidence type="ECO:0000256" key="2">
    <source>
        <dbReference type="SAM" id="MobiDB-lite"/>
    </source>
</evidence>
<evidence type="ECO:0000256" key="1">
    <source>
        <dbReference type="SAM" id="Coils"/>
    </source>
</evidence>
<evidence type="ECO:0000313" key="4">
    <source>
        <dbReference type="Proteomes" id="UP001206925"/>
    </source>
</evidence>
<dbReference type="EMBL" id="JAMZMK010007977">
    <property type="protein sequence ID" value="KAI7742475.1"/>
    <property type="molecule type" value="Genomic_DNA"/>
</dbReference>